<protein>
    <submittedName>
        <fullName evidence="2">Uncharacterized protein</fullName>
    </submittedName>
</protein>
<reference evidence="2" key="1">
    <citation type="submission" date="2022-11" db="UniProtKB">
        <authorList>
            <consortium name="WormBaseParasite"/>
        </authorList>
    </citation>
    <scope>IDENTIFICATION</scope>
</reference>
<dbReference type="WBParaSite" id="JU765_v2.g15302.t1">
    <property type="protein sequence ID" value="JU765_v2.g15302.t1"/>
    <property type="gene ID" value="JU765_v2.g15302"/>
</dbReference>
<dbReference type="Proteomes" id="UP000887576">
    <property type="component" value="Unplaced"/>
</dbReference>
<name>A0AC34QDP9_9BILA</name>
<evidence type="ECO:0000313" key="2">
    <source>
        <dbReference type="WBParaSite" id="JU765_v2.g15302.t1"/>
    </source>
</evidence>
<sequence length="160" mass="18900">MSKFIEFNHSEVIFEIGIQERLPRVFNANVKMIEFTYDEEESTQNNYADYNSDTVFQQLPNIEEVSFSKFEMSKLFVKIYRDFGQNLTDIVFYFRSNDENYYLLAEVMRTQSSNCCEEVYNDEIAEDENVEDNHDEDLDAHRADPSESEEFAPEQDDGDV</sequence>
<organism evidence="1 2">
    <name type="scientific">Panagrolaimus sp. JU765</name>
    <dbReference type="NCBI Taxonomy" id="591449"/>
    <lineage>
        <taxon>Eukaryota</taxon>
        <taxon>Metazoa</taxon>
        <taxon>Ecdysozoa</taxon>
        <taxon>Nematoda</taxon>
        <taxon>Chromadorea</taxon>
        <taxon>Rhabditida</taxon>
        <taxon>Tylenchina</taxon>
        <taxon>Panagrolaimomorpha</taxon>
        <taxon>Panagrolaimoidea</taxon>
        <taxon>Panagrolaimidae</taxon>
        <taxon>Panagrolaimus</taxon>
    </lineage>
</organism>
<evidence type="ECO:0000313" key="1">
    <source>
        <dbReference type="Proteomes" id="UP000887576"/>
    </source>
</evidence>
<accession>A0AC34QDP9</accession>
<proteinExistence type="predicted"/>